<reference evidence="7 8" key="1">
    <citation type="journal article" date="2019" name="Int. J. Syst. Evol. Microbiol.">
        <title>The Global Catalogue of Microorganisms (GCM) 10K type strain sequencing project: providing services to taxonomists for standard genome sequencing and annotation.</title>
        <authorList>
            <consortium name="The Broad Institute Genomics Platform"/>
            <consortium name="The Broad Institute Genome Sequencing Center for Infectious Disease"/>
            <person name="Wu L."/>
            <person name="Ma J."/>
        </authorList>
    </citation>
    <scope>NUCLEOTIDE SEQUENCE [LARGE SCALE GENOMIC DNA]</scope>
    <source>
        <strain evidence="7 8">JCM 15592</strain>
    </source>
</reference>
<feature type="transmembrane region" description="Helical" evidence="6">
    <location>
        <begin position="143"/>
        <end position="163"/>
    </location>
</feature>
<feature type="transmembrane region" description="Helical" evidence="6">
    <location>
        <begin position="175"/>
        <end position="193"/>
    </location>
</feature>
<evidence type="ECO:0000256" key="5">
    <source>
        <dbReference type="ARBA" id="ARBA00023136"/>
    </source>
</evidence>
<feature type="transmembrane region" description="Helical" evidence="6">
    <location>
        <begin position="240"/>
        <end position="262"/>
    </location>
</feature>
<gene>
    <name evidence="7" type="ORF">GCM10009811_16610</name>
</gene>
<feature type="transmembrane region" description="Helical" evidence="6">
    <location>
        <begin position="41"/>
        <end position="63"/>
    </location>
</feature>
<evidence type="ECO:0000256" key="3">
    <source>
        <dbReference type="ARBA" id="ARBA00022692"/>
    </source>
</evidence>
<keyword evidence="5 6" id="KW-0472">Membrane</keyword>
<comment type="caution">
    <text evidence="7">The sequence shown here is derived from an EMBL/GenBank/DDBJ whole genome shotgun (WGS) entry which is preliminary data.</text>
</comment>
<evidence type="ECO:0000313" key="8">
    <source>
        <dbReference type="Proteomes" id="UP001499938"/>
    </source>
</evidence>
<dbReference type="Proteomes" id="UP001499938">
    <property type="component" value="Unassembled WGS sequence"/>
</dbReference>
<dbReference type="InterPro" id="IPR017039">
    <property type="entry name" value="Virul_fac_BrkB"/>
</dbReference>
<evidence type="ECO:0000256" key="2">
    <source>
        <dbReference type="ARBA" id="ARBA00022475"/>
    </source>
</evidence>
<dbReference type="Pfam" id="PF03631">
    <property type="entry name" value="Virul_fac_BrkB"/>
    <property type="match status" value="1"/>
</dbReference>
<organism evidence="7 8">
    <name type="scientific">Nostocoides veronense</name>
    <dbReference type="NCBI Taxonomy" id="330836"/>
    <lineage>
        <taxon>Bacteria</taxon>
        <taxon>Bacillati</taxon>
        <taxon>Actinomycetota</taxon>
        <taxon>Actinomycetes</taxon>
        <taxon>Micrococcales</taxon>
        <taxon>Intrasporangiaceae</taxon>
        <taxon>Nostocoides</taxon>
    </lineage>
</organism>
<dbReference type="PANTHER" id="PTHR30213">
    <property type="entry name" value="INNER MEMBRANE PROTEIN YHJD"/>
    <property type="match status" value="1"/>
</dbReference>
<evidence type="ECO:0000256" key="6">
    <source>
        <dbReference type="SAM" id="Phobius"/>
    </source>
</evidence>
<evidence type="ECO:0000256" key="4">
    <source>
        <dbReference type="ARBA" id="ARBA00022989"/>
    </source>
</evidence>
<keyword evidence="8" id="KW-1185">Reference proteome</keyword>
<accession>A0ABN2LL85</accession>
<comment type="subcellular location">
    <subcellularLocation>
        <location evidence="1">Cell membrane</location>
        <topology evidence="1">Multi-pass membrane protein</topology>
    </subcellularLocation>
</comment>
<protein>
    <submittedName>
        <fullName evidence="7">Uncharacterized protein</fullName>
    </submittedName>
</protein>
<keyword evidence="2" id="KW-1003">Cell membrane</keyword>
<keyword evidence="3 6" id="KW-0812">Transmembrane</keyword>
<dbReference type="EMBL" id="BAAAPO010000026">
    <property type="protein sequence ID" value="GAA1792451.1"/>
    <property type="molecule type" value="Genomic_DNA"/>
</dbReference>
<dbReference type="RefSeq" id="WP_344083442.1">
    <property type="nucleotide sequence ID" value="NZ_BAAAPO010000026.1"/>
</dbReference>
<keyword evidence="4 6" id="KW-1133">Transmembrane helix</keyword>
<evidence type="ECO:0000256" key="1">
    <source>
        <dbReference type="ARBA" id="ARBA00004651"/>
    </source>
</evidence>
<dbReference type="PANTHER" id="PTHR30213:SF1">
    <property type="entry name" value="INNER MEMBRANE PROTEIN YHJD"/>
    <property type="match status" value="1"/>
</dbReference>
<name>A0ABN2LL85_9MICO</name>
<sequence length="330" mass="35568">MSVVDRVDRFQRRHPVLGFPLAVAWKFFDDSGGYLAALLTYYGFISLFPLLILISTILSVVLVNNPDLQQRIIESAVRQVPVVGDQLGDPKSLSGGPVGVIVGSAASIYGALGVGNALQYAMNTIWSIPRNSRPNPVLSRGRSLLIVPVGLLLVVATTAIATIGATYDLGAANNWLVLLATVLLNTGILYLVYRIGVGAAQRRHLVVGSMVAAILLQILQSYGVVYVGRVVRDASATNSVFGFVLGLLAFIDLAALILIIGAEINSVSAKKLYPRALLTPFTDHVDLTEADKRQYAAQARTMRTKGYERIEVFFDPRAQREPSPPPPATD</sequence>
<feature type="transmembrane region" description="Helical" evidence="6">
    <location>
        <begin position="205"/>
        <end position="228"/>
    </location>
</feature>
<proteinExistence type="predicted"/>
<evidence type="ECO:0000313" key="7">
    <source>
        <dbReference type="EMBL" id="GAA1792451.1"/>
    </source>
</evidence>